<dbReference type="PANTHER" id="PTHR43712">
    <property type="entry name" value="PUTATIVE (AFU_ORTHOLOGUE AFUA_4G14580)-RELATED"/>
    <property type="match status" value="1"/>
</dbReference>
<evidence type="ECO:0000313" key="8">
    <source>
        <dbReference type="Proteomes" id="UP000199440"/>
    </source>
</evidence>
<dbReference type="InterPro" id="IPR016461">
    <property type="entry name" value="COMT-like"/>
</dbReference>
<feature type="active site" description="Proton acceptor" evidence="4">
    <location>
        <position position="254"/>
    </location>
</feature>
<dbReference type="InterPro" id="IPR036388">
    <property type="entry name" value="WH-like_DNA-bd_sf"/>
</dbReference>
<evidence type="ECO:0000256" key="1">
    <source>
        <dbReference type="ARBA" id="ARBA00022603"/>
    </source>
</evidence>
<organism evidence="7 8">
    <name type="scientific">Kriegella aquimaris</name>
    <dbReference type="NCBI Taxonomy" id="192904"/>
    <lineage>
        <taxon>Bacteria</taxon>
        <taxon>Pseudomonadati</taxon>
        <taxon>Bacteroidota</taxon>
        <taxon>Flavobacteriia</taxon>
        <taxon>Flavobacteriales</taxon>
        <taxon>Flavobacteriaceae</taxon>
        <taxon>Kriegella</taxon>
    </lineage>
</organism>
<dbReference type="Gene3D" id="1.10.10.10">
    <property type="entry name" value="Winged helix-like DNA-binding domain superfamily/Winged helix DNA-binding domain"/>
    <property type="match status" value="1"/>
</dbReference>
<dbReference type="STRING" id="192904.SAMN04488514_103332"/>
<dbReference type="InterPro" id="IPR036390">
    <property type="entry name" value="WH_DNA-bd_sf"/>
</dbReference>
<evidence type="ECO:0000256" key="2">
    <source>
        <dbReference type="ARBA" id="ARBA00022679"/>
    </source>
</evidence>
<dbReference type="Gene3D" id="3.40.50.150">
    <property type="entry name" value="Vaccinia Virus protein VP39"/>
    <property type="match status" value="1"/>
</dbReference>
<dbReference type="InterPro" id="IPR001077">
    <property type="entry name" value="COMT_C"/>
</dbReference>
<dbReference type="Pfam" id="PF00891">
    <property type="entry name" value="Methyltransf_2"/>
    <property type="match status" value="1"/>
</dbReference>
<evidence type="ECO:0000313" key="7">
    <source>
        <dbReference type="EMBL" id="SDL90166.1"/>
    </source>
</evidence>
<feature type="domain" description="O-methyltransferase dimerisation" evidence="6">
    <location>
        <begin position="17"/>
        <end position="95"/>
    </location>
</feature>
<dbReference type="InterPro" id="IPR029063">
    <property type="entry name" value="SAM-dependent_MTases_sf"/>
</dbReference>
<dbReference type="Proteomes" id="UP000199440">
    <property type="component" value="Unassembled WGS sequence"/>
</dbReference>
<dbReference type="AlphaFoldDB" id="A0A1G9NU97"/>
<evidence type="ECO:0000256" key="3">
    <source>
        <dbReference type="ARBA" id="ARBA00022691"/>
    </source>
</evidence>
<keyword evidence="1" id="KW-0489">Methyltransferase</keyword>
<dbReference type="GO" id="GO:0008171">
    <property type="term" value="F:O-methyltransferase activity"/>
    <property type="evidence" value="ECO:0007669"/>
    <property type="project" value="InterPro"/>
</dbReference>
<reference evidence="7 8" key="1">
    <citation type="submission" date="2016-10" db="EMBL/GenBank/DDBJ databases">
        <authorList>
            <person name="de Groot N.N."/>
        </authorList>
    </citation>
    <scope>NUCLEOTIDE SEQUENCE [LARGE SCALE GENOMIC DNA]</scope>
    <source>
        <strain evidence="7 8">DSM 19886</strain>
    </source>
</reference>
<dbReference type="SUPFAM" id="SSF53335">
    <property type="entry name" value="S-adenosyl-L-methionine-dependent methyltransferases"/>
    <property type="match status" value="1"/>
</dbReference>
<name>A0A1G9NU97_9FLAO</name>
<dbReference type="OrthoDB" id="9766840at2"/>
<dbReference type="GO" id="GO:0032259">
    <property type="term" value="P:methylation"/>
    <property type="evidence" value="ECO:0007669"/>
    <property type="project" value="UniProtKB-KW"/>
</dbReference>
<evidence type="ECO:0000259" key="5">
    <source>
        <dbReference type="Pfam" id="PF00891"/>
    </source>
</evidence>
<dbReference type="PANTHER" id="PTHR43712:SF2">
    <property type="entry name" value="O-METHYLTRANSFERASE CICE"/>
    <property type="match status" value="1"/>
</dbReference>
<dbReference type="Pfam" id="PF08100">
    <property type="entry name" value="Dimerisation"/>
    <property type="match status" value="1"/>
</dbReference>
<dbReference type="InterPro" id="IPR012967">
    <property type="entry name" value="COMT_dimerisation"/>
</dbReference>
<dbReference type="PROSITE" id="PS51683">
    <property type="entry name" value="SAM_OMT_II"/>
    <property type="match status" value="1"/>
</dbReference>
<keyword evidence="2" id="KW-0808">Transferase</keyword>
<gene>
    <name evidence="7" type="ORF">SAMN04488514_103332</name>
</gene>
<sequence length="345" mass="37831">METSTQTQVDPSKIMQVGTGFMATKTLLTAVNMELFTILSKRELSGKDIQSRLGLHNRNLYDFLDALVALGFLKRTGIKETSLYKNAPDSDMFLDKNKPSYVGGILEMCNNRLYPFWNDLEDGLKTGLPQNETKNGGEPIFEAVYADPKKLREFVSAMGGVQMGNFIAFAKQFDFSPYKTLCDIGGAGGALSAQVATNHKHVQCTTFDLAPVSPIAKENLNAMGLGEKVKVVSGDFFTDNFPKADIITMGQILHDWGTKDKKMLIQKAYDALPKGGALVIIENIIDDNRSENAFGLLMSLNMLIETTEGYDFTVSDFNKLAKEAGFTKMNIMPLTGPSSAAIAIK</sequence>
<keyword evidence="3" id="KW-0949">S-adenosyl-L-methionine</keyword>
<feature type="domain" description="O-methyltransferase C-terminal" evidence="5">
    <location>
        <begin position="117"/>
        <end position="326"/>
    </location>
</feature>
<protein>
    <submittedName>
        <fullName evidence="7">Dimerisation domain-containing protein</fullName>
    </submittedName>
</protein>
<dbReference type="SUPFAM" id="SSF46785">
    <property type="entry name" value="Winged helix' DNA-binding domain"/>
    <property type="match status" value="1"/>
</dbReference>
<proteinExistence type="predicted"/>
<dbReference type="GO" id="GO:0046983">
    <property type="term" value="F:protein dimerization activity"/>
    <property type="evidence" value="ECO:0007669"/>
    <property type="project" value="InterPro"/>
</dbReference>
<dbReference type="EMBL" id="FNGV01000003">
    <property type="protein sequence ID" value="SDL90166.1"/>
    <property type="molecule type" value="Genomic_DNA"/>
</dbReference>
<dbReference type="PIRSF" id="PIRSF005739">
    <property type="entry name" value="O-mtase"/>
    <property type="match status" value="1"/>
</dbReference>
<accession>A0A1G9NU97</accession>
<dbReference type="CDD" id="cd02440">
    <property type="entry name" value="AdoMet_MTases"/>
    <property type="match status" value="1"/>
</dbReference>
<evidence type="ECO:0000256" key="4">
    <source>
        <dbReference type="PIRSR" id="PIRSR005739-1"/>
    </source>
</evidence>
<keyword evidence="8" id="KW-1185">Reference proteome</keyword>
<dbReference type="RefSeq" id="WP_089887894.1">
    <property type="nucleotide sequence ID" value="NZ_FNGV01000003.1"/>
</dbReference>
<evidence type="ECO:0000259" key="6">
    <source>
        <dbReference type="Pfam" id="PF08100"/>
    </source>
</evidence>